<dbReference type="EMBL" id="MHNI01000017">
    <property type="protein sequence ID" value="OGZ42519.1"/>
    <property type="molecule type" value="Genomic_DNA"/>
</dbReference>
<organism evidence="2 3">
    <name type="scientific">Candidatus Ryanbacteria bacterium RIFCSPHIGHO2_01_45_13</name>
    <dbReference type="NCBI Taxonomy" id="1802112"/>
    <lineage>
        <taxon>Bacteria</taxon>
        <taxon>Candidatus Ryaniibacteriota</taxon>
    </lineage>
</organism>
<sequence>MAKESQPTQKFIDIQSVRENTLILKNGSLRKILMVSGVNFDLKSEEEQGLITYAYQNFLNSLDFSVQVFLHSRRLNIEDYLKKLDTRQSEEENDLLKTQIAGYREFVASFVGQNPIMSKTFFVVVPLDPIQIPGGASGIATKLFGAFKKSSAQPAQDQEKDFQHNLLQLNQRVDRVMNGLTGIGLQAAVLDDSTIIELFYNLYNPESVEKRGLAIAKESGRERAITDIIAPPAMEM</sequence>
<reference evidence="2 3" key="1">
    <citation type="journal article" date="2016" name="Nat. Commun.">
        <title>Thousands of microbial genomes shed light on interconnected biogeochemical processes in an aquifer system.</title>
        <authorList>
            <person name="Anantharaman K."/>
            <person name="Brown C.T."/>
            <person name="Hug L.A."/>
            <person name="Sharon I."/>
            <person name="Castelle C.J."/>
            <person name="Probst A.J."/>
            <person name="Thomas B.C."/>
            <person name="Singh A."/>
            <person name="Wilkins M.J."/>
            <person name="Karaoz U."/>
            <person name="Brodie E.L."/>
            <person name="Williams K.H."/>
            <person name="Hubbard S.S."/>
            <person name="Banfield J.F."/>
        </authorList>
    </citation>
    <scope>NUCLEOTIDE SEQUENCE [LARGE SCALE GENOMIC DNA]</scope>
</reference>
<protein>
    <recommendedName>
        <fullName evidence="1">TraC-like domain-containing protein</fullName>
    </recommendedName>
</protein>
<evidence type="ECO:0000259" key="1">
    <source>
        <dbReference type="Pfam" id="PF26593"/>
    </source>
</evidence>
<evidence type="ECO:0000313" key="2">
    <source>
        <dbReference type="EMBL" id="OGZ42519.1"/>
    </source>
</evidence>
<feature type="non-terminal residue" evidence="2">
    <location>
        <position position="236"/>
    </location>
</feature>
<comment type="caution">
    <text evidence="2">The sequence shown here is derived from an EMBL/GenBank/DDBJ whole genome shotgun (WGS) entry which is preliminary data.</text>
</comment>
<dbReference type="Proteomes" id="UP000176700">
    <property type="component" value="Unassembled WGS sequence"/>
</dbReference>
<proteinExistence type="predicted"/>
<dbReference type="Pfam" id="PF26593">
    <property type="entry name" value="TraC-like"/>
    <property type="match status" value="1"/>
</dbReference>
<feature type="domain" description="TraC-like" evidence="1">
    <location>
        <begin position="24"/>
        <end position="198"/>
    </location>
</feature>
<accession>A0A1G2FWR4</accession>
<gene>
    <name evidence="2" type="ORF">A2W41_00060</name>
</gene>
<name>A0A1G2FWR4_9BACT</name>
<dbReference type="InterPro" id="IPR058596">
    <property type="entry name" value="TraC-like_dom"/>
</dbReference>
<evidence type="ECO:0000313" key="3">
    <source>
        <dbReference type="Proteomes" id="UP000176700"/>
    </source>
</evidence>
<dbReference type="AlphaFoldDB" id="A0A1G2FWR4"/>